<accession>V6LQX9</accession>
<dbReference type="GO" id="GO:0005524">
    <property type="term" value="F:ATP binding"/>
    <property type="evidence" value="ECO:0007669"/>
    <property type="project" value="UniProtKB-KW"/>
</dbReference>
<evidence type="ECO:0000259" key="6">
    <source>
        <dbReference type="PROSITE" id="PS51194"/>
    </source>
</evidence>
<dbReference type="EMBL" id="KI546085">
    <property type="protein sequence ID" value="EST46111.1"/>
    <property type="molecule type" value="Genomic_DNA"/>
</dbReference>
<dbReference type="PROSITE" id="PS51194">
    <property type="entry name" value="HELICASE_CTER"/>
    <property type="match status" value="1"/>
</dbReference>
<dbReference type="GO" id="GO:0016787">
    <property type="term" value="F:hydrolase activity"/>
    <property type="evidence" value="ECO:0007669"/>
    <property type="project" value="UniProtKB-KW"/>
</dbReference>
<dbReference type="InterPro" id="IPR027417">
    <property type="entry name" value="P-loop_NTPase"/>
</dbReference>
<keyword evidence="1" id="KW-0547">Nucleotide-binding</keyword>
<dbReference type="InterPro" id="IPR011545">
    <property type="entry name" value="DEAD/DEAH_box_helicase_dom"/>
</dbReference>
<dbReference type="Gene3D" id="3.40.50.300">
    <property type="entry name" value="P-loop containing nucleotide triphosphate hydrolases"/>
    <property type="match status" value="2"/>
</dbReference>
<evidence type="ECO:0000256" key="2">
    <source>
        <dbReference type="ARBA" id="ARBA00022801"/>
    </source>
</evidence>
<proteinExistence type="predicted"/>
<dbReference type="OrthoDB" id="10256806at2759"/>
<dbReference type="PANTHER" id="PTHR18934:SF91">
    <property type="entry name" value="PRE-MRNA-SPLICING FACTOR ATP-DEPENDENT RNA HELICASE PRP16"/>
    <property type="match status" value="1"/>
</dbReference>
<dbReference type="PROSITE" id="PS51192">
    <property type="entry name" value="HELICASE_ATP_BIND_1"/>
    <property type="match status" value="1"/>
</dbReference>
<dbReference type="InterPro" id="IPR001650">
    <property type="entry name" value="Helicase_C-like"/>
</dbReference>
<dbReference type="SMART" id="SM00490">
    <property type="entry name" value="HELICc"/>
    <property type="match status" value="1"/>
</dbReference>
<dbReference type="GO" id="GO:0003723">
    <property type="term" value="F:RNA binding"/>
    <property type="evidence" value="ECO:0007669"/>
    <property type="project" value="TreeGrafter"/>
</dbReference>
<dbReference type="GO" id="GO:0004386">
    <property type="term" value="F:helicase activity"/>
    <property type="evidence" value="ECO:0007669"/>
    <property type="project" value="UniProtKB-KW"/>
</dbReference>
<evidence type="ECO:0000259" key="5">
    <source>
        <dbReference type="PROSITE" id="PS51192"/>
    </source>
</evidence>
<dbReference type="Pfam" id="PF00271">
    <property type="entry name" value="Helicase_C"/>
    <property type="match status" value="1"/>
</dbReference>
<keyword evidence="4" id="KW-0067">ATP-binding</keyword>
<reference evidence="7 8" key="1">
    <citation type="journal article" date="2014" name="PLoS Genet.">
        <title>The Genome of Spironucleus salmonicida Highlights a Fish Pathogen Adapted to Fluctuating Environments.</title>
        <authorList>
            <person name="Xu F."/>
            <person name="Jerlstrom-Hultqvist J."/>
            <person name="Einarsson E."/>
            <person name="Astvaldsson A."/>
            <person name="Svard S.G."/>
            <person name="Andersson J.O."/>
        </authorList>
    </citation>
    <scope>NUCLEOTIDE SEQUENCE</scope>
    <source>
        <strain evidence="8">ATCC 50377</strain>
    </source>
</reference>
<keyword evidence="9" id="KW-1185">Reference proteome</keyword>
<evidence type="ECO:0000256" key="3">
    <source>
        <dbReference type="ARBA" id="ARBA00022806"/>
    </source>
</evidence>
<dbReference type="AlphaFoldDB" id="V6LQX9"/>
<evidence type="ECO:0000313" key="9">
    <source>
        <dbReference type="Proteomes" id="UP000018208"/>
    </source>
</evidence>
<dbReference type="EMBL" id="AUWU02000004">
    <property type="protein sequence ID" value="KAH0574382.1"/>
    <property type="molecule type" value="Genomic_DNA"/>
</dbReference>
<evidence type="ECO:0000256" key="4">
    <source>
        <dbReference type="ARBA" id="ARBA00022840"/>
    </source>
</evidence>
<reference evidence="8" key="2">
    <citation type="submission" date="2020-12" db="EMBL/GenBank/DDBJ databases">
        <title>New Spironucleus salmonicida genome in near-complete chromosomes.</title>
        <authorList>
            <person name="Xu F."/>
            <person name="Kurt Z."/>
            <person name="Jimenez-Gonzalez A."/>
            <person name="Astvaldsson A."/>
            <person name="Andersson J.O."/>
            <person name="Svard S.G."/>
        </authorList>
    </citation>
    <scope>NUCLEOTIDE SEQUENCE</scope>
    <source>
        <strain evidence="8">ATCC 50377</strain>
    </source>
</reference>
<dbReference type="InterPro" id="IPR014001">
    <property type="entry name" value="Helicase_ATP-bd"/>
</dbReference>
<organism evidence="7">
    <name type="scientific">Spironucleus salmonicida</name>
    <dbReference type="NCBI Taxonomy" id="348837"/>
    <lineage>
        <taxon>Eukaryota</taxon>
        <taxon>Metamonada</taxon>
        <taxon>Diplomonadida</taxon>
        <taxon>Hexamitidae</taxon>
        <taxon>Hexamitinae</taxon>
        <taxon>Spironucleus</taxon>
    </lineage>
</organism>
<dbReference type="PANTHER" id="PTHR18934">
    <property type="entry name" value="ATP-DEPENDENT RNA HELICASE"/>
    <property type="match status" value="1"/>
</dbReference>
<dbReference type="SUPFAM" id="SSF52540">
    <property type="entry name" value="P-loop containing nucleoside triphosphate hydrolases"/>
    <property type="match status" value="1"/>
</dbReference>
<evidence type="ECO:0000313" key="8">
    <source>
        <dbReference type="EMBL" id="KAH0574382.1"/>
    </source>
</evidence>
<protein>
    <submittedName>
        <fullName evidence="7">ATP-dependent RNA helicase</fullName>
    </submittedName>
</protein>
<evidence type="ECO:0000313" key="7">
    <source>
        <dbReference type="EMBL" id="EST46111.1"/>
    </source>
</evidence>
<evidence type="ECO:0000256" key="1">
    <source>
        <dbReference type="ARBA" id="ARBA00022741"/>
    </source>
</evidence>
<dbReference type="Pfam" id="PF00270">
    <property type="entry name" value="DEAD"/>
    <property type="match status" value="1"/>
</dbReference>
<dbReference type="Proteomes" id="UP000018208">
    <property type="component" value="Unassembled WGS sequence"/>
</dbReference>
<keyword evidence="3 7" id="KW-0347">Helicase</keyword>
<name>V6LQX9_9EUKA</name>
<dbReference type="VEuPathDB" id="GiardiaDB:SS50377_24337"/>
<dbReference type="CDD" id="cd17917">
    <property type="entry name" value="DEXHc_RHA-like"/>
    <property type="match status" value="1"/>
</dbReference>
<sequence length="1005" mass="116502">MNECYIKFIETLNSHRTILVTGPTGCGKSTQIPQFIADSYPNSTTLVTQPRRLAVTQLTERISQQSQLTLRKDIGFVIGRRSYDSPLVKLLLATTGSAINILMKTPYYYDFIIIDEIHEMSAEILQIISLCIQIQKESNIKIILMSATVDPNILDKFQDPVIFEMTSMINEKFTVQEVPMEGQLQALPNIETYVVSNIVNNTTPILQNMAEQVKLILLQQFSVQLNGDILCFVPGLGDFRQLTRYLAAKIENIPYNVVFVHSRFSNEQKALQLDQNKRNVIISTNICETSLTIPSLSYVVDSCLAKQFIDDTQGIAQLQTIFTSMESLIQRSGRIGRCQDGCYIPCLPQEALDRLQLSYSKGDIVQSLPQFILTYYQEQEKFQNVSLDDIVQNYSIAVEPKVVHSIFDTLIKNQYLQYDSDAILIQTKLGSIININQVQQTFFDLLNLNITGSLIMNSFQSDLEIFIHPFEQEINSNRYLNAMSTRSFVKLAALFQRKDGIQFFYDQSTNLRKFQYADIIKLFSQLEKDQNNFSDYYAKAKIVALWRQYFPIYTLIPTEEELYWCRERLLNPDSLREYELSTFAALKNKNLLSLQELCILAQLYDTTSENIERYFEEIRYDFSKSTLDQHQDAWQKARLYFNQTKTPIILQLLQDEYEVGYTNLVNLVTTIFCGINQQSSFTFDQTCQRFNISTLRPFPFKVRYDLKKGMNLHFRKFVCLPNQKAQLLQAINQLIPTLYQKQVDITCVIPKQQIIISFTCSNQEALKILCILSQTEVVKKNNIYIKDFGKEIQLQLIRFFESWYGVLSKEETHPVNCGAAYFKKDQSQKDYITPFFNYQHFSIMTSSFWNGNVKETCVSQQGLAIHILRVVFSLTSEFGYNDTSFYLFSEQKQIYSVPINALSKRIIAALQQVCIVFQQIFNKVEDEFFTNEQFLFNHDFDQKDFVDSDKIKIIAKQCQNNVRLQQVILAFINLYGGIVDKEICIGCLENIEEIDVQKFVIYRMK</sequence>
<keyword evidence="2" id="KW-0378">Hydrolase</keyword>
<feature type="domain" description="Helicase C-terminal" evidence="6">
    <location>
        <begin position="217"/>
        <end position="376"/>
    </location>
</feature>
<gene>
    <name evidence="7" type="ORF">SS50377_14105</name>
    <name evidence="8" type="ORF">SS50377_24337</name>
</gene>
<feature type="domain" description="Helicase ATP-binding" evidence="5">
    <location>
        <begin position="9"/>
        <end position="167"/>
    </location>
</feature>
<dbReference type="SMART" id="SM00487">
    <property type="entry name" value="DEXDc"/>
    <property type="match status" value="1"/>
</dbReference>